<dbReference type="OrthoDB" id="1738629at2759"/>
<dbReference type="EMBL" id="SMMG02000002">
    <property type="protein sequence ID" value="KAA3484005.1"/>
    <property type="molecule type" value="Genomic_DNA"/>
</dbReference>
<name>A0A5B6WT13_9ROSI</name>
<gene>
    <name evidence="1" type="ORF">EPI10_006120</name>
</gene>
<keyword evidence="2" id="KW-1185">Reference proteome</keyword>
<comment type="caution">
    <text evidence="1">The sequence shown here is derived from an EMBL/GenBank/DDBJ whole genome shotgun (WGS) entry which is preliminary data.</text>
</comment>
<accession>A0A5B6WT13</accession>
<evidence type="ECO:0000313" key="2">
    <source>
        <dbReference type="Proteomes" id="UP000325315"/>
    </source>
</evidence>
<protein>
    <submittedName>
        <fullName evidence="1">UBN2 domain-containing protein</fullName>
    </submittedName>
</protein>
<dbReference type="AlphaFoldDB" id="A0A5B6WT13"/>
<dbReference type="PANTHER" id="PTHR34676">
    <property type="entry name" value="DUF4219 DOMAIN-CONTAINING PROTEIN-RELATED"/>
    <property type="match status" value="1"/>
</dbReference>
<reference evidence="2" key="1">
    <citation type="journal article" date="2019" name="Plant Biotechnol. J.">
        <title>Genome sequencing of the Australian wild diploid species Gossypium australe highlights disease resistance and delayed gland morphogenesis.</title>
        <authorList>
            <person name="Cai Y."/>
            <person name="Cai X."/>
            <person name="Wang Q."/>
            <person name="Wang P."/>
            <person name="Zhang Y."/>
            <person name="Cai C."/>
            <person name="Xu Y."/>
            <person name="Wang K."/>
            <person name="Zhou Z."/>
            <person name="Wang C."/>
            <person name="Geng S."/>
            <person name="Li B."/>
            <person name="Dong Q."/>
            <person name="Hou Y."/>
            <person name="Wang H."/>
            <person name="Ai P."/>
            <person name="Liu Z."/>
            <person name="Yi F."/>
            <person name="Sun M."/>
            <person name="An G."/>
            <person name="Cheng J."/>
            <person name="Zhang Y."/>
            <person name="Shi Q."/>
            <person name="Xie Y."/>
            <person name="Shi X."/>
            <person name="Chang Y."/>
            <person name="Huang F."/>
            <person name="Chen Y."/>
            <person name="Hong S."/>
            <person name="Mi L."/>
            <person name="Sun Q."/>
            <person name="Zhang L."/>
            <person name="Zhou B."/>
            <person name="Peng R."/>
            <person name="Zhang X."/>
            <person name="Liu F."/>
        </authorList>
    </citation>
    <scope>NUCLEOTIDE SEQUENCE [LARGE SCALE GENOMIC DNA]</scope>
    <source>
        <strain evidence="2">cv. PA1801</strain>
    </source>
</reference>
<dbReference type="Proteomes" id="UP000325315">
    <property type="component" value="Unassembled WGS sequence"/>
</dbReference>
<dbReference type="PANTHER" id="PTHR34676:SF8">
    <property type="entry name" value="TRANSMEMBRANE PROTEIN"/>
    <property type="match status" value="1"/>
</dbReference>
<evidence type="ECO:0000313" key="1">
    <source>
        <dbReference type="EMBL" id="KAA3484005.1"/>
    </source>
</evidence>
<dbReference type="Pfam" id="PF14223">
    <property type="entry name" value="Retrotran_gag_2"/>
    <property type="match status" value="1"/>
</dbReference>
<organism evidence="1 2">
    <name type="scientific">Gossypium australe</name>
    <dbReference type="NCBI Taxonomy" id="47621"/>
    <lineage>
        <taxon>Eukaryota</taxon>
        <taxon>Viridiplantae</taxon>
        <taxon>Streptophyta</taxon>
        <taxon>Embryophyta</taxon>
        <taxon>Tracheophyta</taxon>
        <taxon>Spermatophyta</taxon>
        <taxon>Magnoliopsida</taxon>
        <taxon>eudicotyledons</taxon>
        <taxon>Gunneridae</taxon>
        <taxon>Pentapetalae</taxon>
        <taxon>rosids</taxon>
        <taxon>malvids</taxon>
        <taxon>Malvales</taxon>
        <taxon>Malvaceae</taxon>
        <taxon>Malvoideae</taxon>
        <taxon>Gossypium</taxon>
    </lineage>
</organism>
<sequence length="71" mass="8287">MMLFIQANDLASKKEGNEEDRRSIQLNVKVMHTLFYALDPEEYCRISSCSNAKEIWDKLEVIHEGTNQVKK</sequence>
<proteinExistence type="predicted"/>